<evidence type="ECO:0000313" key="1">
    <source>
        <dbReference type="EMBL" id="KIK32920.1"/>
    </source>
</evidence>
<proteinExistence type="predicted"/>
<evidence type="ECO:0000313" key="2">
    <source>
        <dbReference type="Proteomes" id="UP000054485"/>
    </source>
</evidence>
<organism evidence="1 2">
    <name type="scientific">Suillus luteus UH-Slu-Lm8-n1</name>
    <dbReference type="NCBI Taxonomy" id="930992"/>
    <lineage>
        <taxon>Eukaryota</taxon>
        <taxon>Fungi</taxon>
        <taxon>Dikarya</taxon>
        <taxon>Basidiomycota</taxon>
        <taxon>Agaricomycotina</taxon>
        <taxon>Agaricomycetes</taxon>
        <taxon>Agaricomycetidae</taxon>
        <taxon>Boletales</taxon>
        <taxon>Suillineae</taxon>
        <taxon>Suillaceae</taxon>
        <taxon>Suillus</taxon>
    </lineage>
</organism>
<accession>A0A0C9Z624</accession>
<keyword evidence="2" id="KW-1185">Reference proteome</keyword>
<dbReference type="Gene3D" id="1.25.40.10">
    <property type="entry name" value="Tetratricopeptide repeat domain"/>
    <property type="match status" value="1"/>
</dbReference>
<dbReference type="EMBL" id="KN836077">
    <property type="protein sequence ID" value="KIK32920.1"/>
    <property type="molecule type" value="Genomic_DNA"/>
</dbReference>
<protein>
    <submittedName>
        <fullName evidence="1">Uncharacterized protein</fullName>
    </submittedName>
</protein>
<sequence>MTKLPAWGNQCFQQGDLFSLGLPSSLDLILPLFQSKGSSTCPQVAVSAKESHSKTRSSDFKALQAASTTASSSPKFLQVTTKITSKSQHSSLTINSVPHAHSVSKEQFVTKSGQFVTTSECSVTKSEQLTTKSGHFVTQTLAITADELLAITKTICIASITGDLTTAEKVLTREITADTKNFTSYANRSFVMARKLRLGNALQDANKSLTTQTSLAGYIAKGIALCGKQLVEDARTAFDLVFMFSFTLSRAIALFNANRHTEAVLRVEQLASDPSANPLTCGVVASLRVQLGTITFNGGCQSEAIEHFTAAIKASTFFAQSSPPAACEAFTVLFGWDNQTLWQPSNKKLILALLGAGMLGETFESYRFAVDASNETTKTSLHCWVSSELFQ</sequence>
<reference evidence="2" key="2">
    <citation type="submission" date="2015-01" db="EMBL/GenBank/DDBJ databases">
        <title>Evolutionary Origins and Diversification of the Mycorrhizal Mutualists.</title>
        <authorList>
            <consortium name="DOE Joint Genome Institute"/>
            <consortium name="Mycorrhizal Genomics Consortium"/>
            <person name="Kohler A."/>
            <person name="Kuo A."/>
            <person name="Nagy L.G."/>
            <person name="Floudas D."/>
            <person name="Copeland A."/>
            <person name="Barry K.W."/>
            <person name="Cichocki N."/>
            <person name="Veneault-Fourrey C."/>
            <person name="LaButti K."/>
            <person name="Lindquist E.A."/>
            <person name="Lipzen A."/>
            <person name="Lundell T."/>
            <person name="Morin E."/>
            <person name="Murat C."/>
            <person name="Riley R."/>
            <person name="Ohm R."/>
            <person name="Sun H."/>
            <person name="Tunlid A."/>
            <person name="Henrissat B."/>
            <person name="Grigoriev I.V."/>
            <person name="Hibbett D.S."/>
            <person name="Martin F."/>
        </authorList>
    </citation>
    <scope>NUCLEOTIDE SEQUENCE [LARGE SCALE GENOMIC DNA]</scope>
    <source>
        <strain evidence="2">UH-Slu-Lm8-n1</strain>
    </source>
</reference>
<reference evidence="1 2" key="1">
    <citation type="submission" date="2014-04" db="EMBL/GenBank/DDBJ databases">
        <authorList>
            <consortium name="DOE Joint Genome Institute"/>
            <person name="Kuo A."/>
            <person name="Ruytinx J."/>
            <person name="Rineau F."/>
            <person name="Colpaert J."/>
            <person name="Kohler A."/>
            <person name="Nagy L.G."/>
            <person name="Floudas D."/>
            <person name="Copeland A."/>
            <person name="Barry K.W."/>
            <person name="Cichocki N."/>
            <person name="Veneault-Fourrey C."/>
            <person name="LaButti K."/>
            <person name="Lindquist E.A."/>
            <person name="Lipzen A."/>
            <person name="Lundell T."/>
            <person name="Morin E."/>
            <person name="Murat C."/>
            <person name="Sun H."/>
            <person name="Tunlid A."/>
            <person name="Henrissat B."/>
            <person name="Grigoriev I.V."/>
            <person name="Hibbett D.S."/>
            <person name="Martin F."/>
            <person name="Nordberg H.P."/>
            <person name="Cantor M.N."/>
            <person name="Hua S.X."/>
        </authorList>
    </citation>
    <scope>NUCLEOTIDE SEQUENCE [LARGE SCALE GENOMIC DNA]</scope>
    <source>
        <strain evidence="1 2">UH-Slu-Lm8-n1</strain>
    </source>
</reference>
<dbReference type="SUPFAM" id="SSF48452">
    <property type="entry name" value="TPR-like"/>
    <property type="match status" value="1"/>
</dbReference>
<name>A0A0C9Z624_9AGAM</name>
<gene>
    <name evidence="1" type="ORF">CY34DRAFT_18718</name>
</gene>
<dbReference type="InParanoid" id="A0A0C9Z624"/>
<dbReference type="HOGENOM" id="CLU_706323_0_0_1"/>
<dbReference type="STRING" id="930992.A0A0C9Z624"/>
<dbReference type="InterPro" id="IPR011990">
    <property type="entry name" value="TPR-like_helical_dom_sf"/>
</dbReference>
<dbReference type="Proteomes" id="UP000054485">
    <property type="component" value="Unassembled WGS sequence"/>
</dbReference>
<dbReference type="OrthoDB" id="2686145at2759"/>
<dbReference type="AlphaFoldDB" id="A0A0C9Z624"/>